<reference evidence="1 2" key="1">
    <citation type="journal article" date="2013" name="PLoS ONE">
        <title>Bacterial endosymbiosis in a chordate host: long-term co-evolution and conservation of secondary metabolism.</title>
        <authorList>
            <person name="Kwan J.C."/>
            <person name="Schmidt E.W."/>
        </authorList>
    </citation>
    <scope>NUCLEOTIDE SEQUENCE [LARGE SCALE GENOMIC DNA]</scope>
    <source>
        <strain evidence="2">L6</strain>
    </source>
</reference>
<dbReference type="GO" id="GO:0006412">
    <property type="term" value="P:translation"/>
    <property type="evidence" value="ECO:0007669"/>
    <property type="project" value="InterPro"/>
</dbReference>
<dbReference type="GO" id="GO:0003735">
    <property type="term" value="F:structural constituent of ribosome"/>
    <property type="evidence" value="ECO:0007669"/>
    <property type="project" value="InterPro"/>
</dbReference>
<organism evidence="1 2">
    <name type="scientific">Candidatus Xenolissoclinum pacificiensis L6</name>
    <dbReference type="NCBI Taxonomy" id="1401685"/>
    <lineage>
        <taxon>Bacteria</taxon>
        <taxon>Pseudomonadati</taxon>
        <taxon>Pseudomonadota</taxon>
        <taxon>Alphaproteobacteria</taxon>
        <taxon>Rickettsiales</taxon>
        <taxon>Anaplasmataceae</taxon>
        <taxon>Candidatus Xenolissoclinum</taxon>
    </lineage>
</organism>
<evidence type="ECO:0000313" key="2">
    <source>
        <dbReference type="Proteomes" id="UP000018951"/>
    </source>
</evidence>
<dbReference type="Proteomes" id="UP000018951">
    <property type="component" value="Unassembled WGS sequence"/>
</dbReference>
<evidence type="ECO:0000313" key="1">
    <source>
        <dbReference type="EMBL" id="ETO91271.1"/>
    </source>
</evidence>
<accession>W2UYT6</accession>
<keyword evidence="2" id="KW-1185">Reference proteome</keyword>
<dbReference type="AlphaFoldDB" id="W2UYT6"/>
<dbReference type="STRING" id="1401685.P857_395"/>
<dbReference type="EMBL" id="AXCJ01000007">
    <property type="protein sequence ID" value="ETO91271.1"/>
    <property type="molecule type" value="Genomic_DNA"/>
</dbReference>
<dbReference type="SUPFAM" id="SSF57840">
    <property type="entry name" value="Ribosomal protein L36"/>
    <property type="match status" value="1"/>
</dbReference>
<sequence>MRVVSSLKHARKRSSGICVVRRGKKIVAFDKANPRFKVKQGRKK</sequence>
<name>W2UYT6_9RICK</name>
<evidence type="ECO:0008006" key="3">
    <source>
        <dbReference type="Google" id="ProtNLM"/>
    </source>
</evidence>
<dbReference type="GO" id="GO:0005840">
    <property type="term" value="C:ribosome"/>
    <property type="evidence" value="ECO:0007669"/>
    <property type="project" value="InterPro"/>
</dbReference>
<gene>
    <name evidence="1" type="ORF">P857_395</name>
</gene>
<proteinExistence type="predicted"/>
<comment type="caution">
    <text evidence="1">The sequence shown here is derived from an EMBL/GenBank/DDBJ whole genome shotgun (WGS) entry which is preliminary data.</text>
</comment>
<dbReference type="InterPro" id="IPR035977">
    <property type="entry name" value="Ribosomal_bL36_sp"/>
</dbReference>
<protein>
    <recommendedName>
        <fullName evidence="3">50S ribosomal protein L36</fullName>
    </recommendedName>
</protein>